<dbReference type="PANTHER" id="PTHR12998">
    <property type="entry name" value="TRNA:M(4)X MODIFICATION ENZYME TRM13 HOMOLOG"/>
    <property type="match status" value="1"/>
</dbReference>
<evidence type="ECO:0000256" key="2">
    <source>
        <dbReference type="SAM" id="MobiDB-lite"/>
    </source>
</evidence>
<dbReference type="Pfam" id="PF11722">
    <property type="entry name" value="zf-TRM13_CCCH"/>
    <property type="match status" value="1"/>
</dbReference>
<dbReference type="InterPro" id="IPR039044">
    <property type="entry name" value="Trm13"/>
</dbReference>
<dbReference type="AlphaFoldDB" id="A0A9W7KXI5"/>
<feature type="compositionally biased region" description="Basic and acidic residues" evidence="2">
    <location>
        <begin position="421"/>
        <end position="443"/>
    </location>
</feature>
<keyword evidence="1" id="KW-0479">Metal-binding</keyword>
<keyword evidence="6" id="KW-1185">Reference proteome</keyword>
<dbReference type="InterPro" id="IPR021721">
    <property type="entry name" value="Znf_CCCH-type_TRM13"/>
</dbReference>
<comment type="catalytic activity">
    <reaction evidence="1">
        <text>adenosine(4) in tRNA(His) + S-adenosyl-L-methionine = 2'-O-methyladenosine(4) in tRNA(His) + S-adenosyl-L-homocysteine + H(+)</text>
        <dbReference type="Rhea" id="RHEA:43196"/>
        <dbReference type="Rhea" id="RHEA-COMP:10401"/>
        <dbReference type="Rhea" id="RHEA-COMP:10402"/>
        <dbReference type="ChEBI" id="CHEBI:15378"/>
        <dbReference type="ChEBI" id="CHEBI:57856"/>
        <dbReference type="ChEBI" id="CHEBI:59789"/>
        <dbReference type="ChEBI" id="CHEBI:74411"/>
        <dbReference type="ChEBI" id="CHEBI:74477"/>
        <dbReference type="EC" id="2.1.1.225"/>
    </reaction>
</comment>
<feature type="region of interest" description="Disordered" evidence="2">
    <location>
        <begin position="323"/>
        <end position="348"/>
    </location>
</feature>
<proteinExistence type="inferred from homology"/>
<evidence type="ECO:0000259" key="4">
    <source>
        <dbReference type="Pfam" id="PF11722"/>
    </source>
</evidence>
<dbReference type="PANTHER" id="PTHR12998:SF0">
    <property type="entry name" value="TRNA:M(4)X MODIFICATION ENZYME TRM13 HOMOLOG"/>
    <property type="match status" value="1"/>
</dbReference>
<accession>A0A9W7KXI5</accession>
<dbReference type="EMBL" id="BRXX01000508">
    <property type="protein sequence ID" value="GMI14870.1"/>
    <property type="molecule type" value="Genomic_DNA"/>
</dbReference>
<name>A0A9W7KXI5_9STRA</name>
<dbReference type="GO" id="GO:0106050">
    <property type="term" value="F:tRNA 2'-O-methyltransferase activity"/>
    <property type="evidence" value="ECO:0007669"/>
    <property type="project" value="UniProtKB-UniRule"/>
</dbReference>
<comment type="function">
    <text evidence="1">tRNA methylase which 2'-O-methylates cytidine(4) in tRNA(Pro) and tRNA(Gly)(GCC), and adenosine(4) in tRNA(His).</text>
</comment>
<dbReference type="EC" id="2.1.1.225" evidence="1"/>
<feature type="region of interest" description="Disordered" evidence="2">
    <location>
        <begin position="421"/>
        <end position="450"/>
    </location>
</feature>
<evidence type="ECO:0000259" key="3">
    <source>
        <dbReference type="Pfam" id="PF05206"/>
    </source>
</evidence>
<keyword evidence="1" id="KW-0808">Transferase</keyword>
<keyword evidence="1" id="KW-0863">Zinc-finger</keyword>
<dbReference type="GO" id="GO:0008270">
    <property type="term" value="F:zinc ion binding"/>
    <property type="evidence" value="ECO:0007669"/>
    <property type="project" value="UniProtKB-KW"/>
</dbReference>
<gene>
    <name evidence="5" type="ORF">TrVE_jg6025</name>
</gene>
<dbReference type="InterPro" id="IPR007871">
    <property type="entry name" value="Methyltransferase_TRM13"/>
</dbReference>
<organism evidence="5 6">
    <name type="scientific">Triparma verrucosa</name>
    <dbReference type="NCBI Taxonomy" id="1606542"/>
    <lineage>
        <taxon>Eukaryota</taxon>
        <taxon>Sar</taxon>
        <taxon>Stramenopiles</taxon>
        <taxon>Ochrophyta</taxon>
        <taxon>Bolidophyceae</taxon>
        <taxon>Parmales</taxon>
        <taxon>Triparmaceae</taxon>
        <taxon>Triparma</taxon>
    </lineage>
</organism>
<feature type="domain" description="Zinc finger CCCH-type TRM13" evidence="4">
    <location>
        <begin position="13"/>
        <end position="40"/>
    </location>
</feature>
<reference evidence="6" key="1">
    <citation type="journal article" date="2023" name="Commun. Biol.">
        <title>Genome analysis of Parmales, the sister group of diatoms, reveals the evolutionary specialization of diatoms from phago-mixotrophs to photoautotrophs.</title>
        <authorList>
            <person name="Ban H."/>
            <person name="Sato S."/>
            <person name="Yoshikawa S."/>
            <person name="Yamada K."/>
            <person name="Nakamura Y."/>
            <person name="Ichinomiya M."/>
            <person name="Sato N."/>
            <person name="Blanc-Mathieu R."/>
            <person name="Endo H."/>
            <person name="Kuwata A."/>
            <person name="Ogata H."/>
        </authorList>
    </citation>
    <scope>NUCLEOTIDE SEQUENCE [LARGE SCALE GENOMIC DNA]</scope>
    <source>
        <strain evidence="6">NIES 3699</strain>
    </source>
</reference>
<dbReference type="GO" id="GO:0030488">
    <property type="term" value="P:tRNA methylation"/>
    <property type="evidence" value="ECO:0007669"/>
    <property type="project" value="InterPro"/>
</dbReference>
<feature type="compositionally biased region" description="Basic and acidic residues" evidence="2">
    <location>
        <begin position="324"/>
        <end position="348"/>
    </location>
</feature>
<keyword evidence="1" id="KW-0819">tRNA processing</keyword>
<keyword evidence="1" id="KW-0489">Methyltransferase</keyword>
<dbReference type="Pfam" id="PF05206">
    <property type="entry name" value="TRM13"/>
    <property type="match status" value="1"/>
</dbReference>
<comment type="catalytic activity">
    <reaction evidence="1">
        <text>cytidine(4) in tRNA(Gly)(GCC) + S-adenosyl-L-methionine = 2'-O-methylcytidine(4) in tRNA(Gly)(GCC) + S-adenosyl-L-homocysteine + H(+)</text>
        <dbReference type="Rhea" id="RHEA:43192"/>
        <dbReference type="Rhea" id="RHEA-COMP:10399"/>
        <dbReference type="Rhea" id="RHEA-COMP:10400"/>
        <dbReference type="ChEBI" id="CHEBI:15378"/>
        <dbReference type="ChEBI" id="CHEBI:57856"/>
        <dbReference type="ChEBI" id="CHEBI:59789"/>
        <dbReference type="ChEBI" id="CHEBI:74495"/>
        <dbReference type="ChEBI" id="CHEBI:82748"/>
        <dbReference type="EC" id="2.1.1.225"/>
    </reaction>
</comment>
<evidence type="ECO:0000313" key="6">
    <source>
        <dbReference type="Proteomes" id="UP001165160"/>
    </source>
</evidence>
<comment type="catalytic activity">
    <reaction evidence="1">
        <text>cytidine(4) in tRNA(Pro) + S-adenosyl-L-methionine = 2'-O-methylcytidine(4) in tRNA(Pro) + S-adenosyl-L-homocysteine + H(+)</text>
        <dbReference type="Rhea" id="RHEA:32767"/>
        <dbReference type="Rhea" id="RHEA-COMP:10397"/>
        <dbReference type="Rhea" id="RHEA-COMP:10398"/>
        <dbReference type="ChEBI" id="CHEBI:15378"/>
        <dbReference type="ChEBI" id="CHEBI:57856"/>
        <dbReference type="ChEBI" id="CHEBI:59789"/>
        <dbReference type="ChEBI" id="CHEBI:74495"/>
        <dbReference type="ChEBI" id="CHEBI:82748"/>
        <dbReference type="EC" id="2.1.1.225"/>
    </reaction>
</comment>
<feature type="domain" description="Methyltransferase TRM13" evidence="3">
    <location>
        <begin position="168"/>
        <end position="416"/>
    </location>
</feature>
<comment type="caution">
    <text evidence="5">The sequence shown here is derived from an EMBL/GenBank/DDBJ whole genome shotgun (WGS) entry which is preliminary data.</text>
</comment>
<evidence type="ECO:0000313" key="5">
    <source>
        <dbReference type="EMBL" id="GMI14870.1"/>
    </source>
</evidence>
<keyword evidence="1" id="KW-0949">S-adenosyl-L-methionine</keyword>
<evidence type="ECO:0000256" key="1">
    <source>
        <dbReference type="RuleBase" id="RU367103"/>
    </source>
</evidence>
<sequence>MSPPDLPPVPPNRCASYQTSKKRYCKGRPLPPSLYCGNHKHLDFDEKEYVECPIGCGNVFMKQSLAKHKKVCNKMRMLQELQSQPYYSLGINLPSLLPSPPSSPLPPSSYVPLALQIRSISLSLPPLTSLPPPPSPPPSSPFLTSKIPLGTQKHITQIDSLTHTILPLLPTSPHIIEYGSGRGMLGLVLSGTMRRSVELTLIERGTSRRQADKFPERDRIDVKIKRLRVDVEDVDMCVVCGEGRTGVVAKHLCGRGTDVALRASLRIKDLEGLGMATCCHGVCEWEVLCGRESLGKAFKKVGGGFGKEVFEVMKKWTGALTADDSEKSVNRDRSNEEEGGNPHKEHIKMKEKEDGIPGAGQICQDERINFTKQQLGRWCQRLIDWGRMEWVKENLGLEGGWGTYVGEDVSPQNCLIWGKRKAGEEAKIEGNEERVEGNEERQGKRQKQNL</sequence>
<protein>
    <recommendedName>
        <fullName evidence="1">tRNA:m(4)X modification enzyme TRM13</fullName>
        <ecNumber evidence="1">2.1.1.225</ecNumber>
    </recommendedName>
</protein>
<keyword evidence="1" id="KW-0862">Zinc</keyword>
<dbReference type="Proteomes" id="UP001165160">
    <property type="component" value="Unassembled WGS sequence"/>
</dbReference>
<comment type="similarity">
    <text evidence="1">Belongs to the methyltransferase TRM13 family.</text>
</comment>